<reference evidence="2 3" key="1">
    <citation type="journal article" date="2006" name="Syst. Appl. Microbiol.">
        <title>Anoxybacillus amylolyticus sp. nov., a thermophilic amylase producing bacterium isolated from Mount Rittmann (Antarctica).</title>
        <authorList>
            <person name="Poli A."/>
            <person name="Esposito E."/>
            <person name="Lama L."/>
            <person name="Orlando P."/>
            <person name="Nicolaus G."/>
            <person name="de Appolonia F."/>
            <person name="Gambacorta A."/>
            <person name="Nicolaus B."/>
        </authorList>
    </citation>
    <scope>NUCLEOTIDE SEQUENCE [LARGE SCALE GENOMIC DNA]</scope>
    <source>
        <strain evidence="2 3">DSM 15939</strain>
        <plasmid evidence="3">Plasmid pdsm15939_1</plasmid>
    </source>
</reference>
<accession>A0A160F6N7</accession>
<keyword evidence="2" id="KW-0614">Plasmid</keyword>
<dbReference type="EMBL" id="CP015439">
    <property type="protein sequence ID" value="ANB62196.1"/>
    <property type="molecule type" value="Genomic_DNA"/>
</dbReference>
<dbReference type="KEGG" id="aamy:GFC30_3017"/>
<keyword evidence="1" id="KW-0732">Signal</keyword>
<proteinExistence type="predicted"/>
<feature type="chain" id="PRO_5039581011" evidence="1">
    <location>
        <begin position="22"/>
        <end position="282"/>
    </location>
</feature>
<name>A0A160F6N7_9BACL</name>
<sequence>MKKIKTLLLSLVFLFSLFSFNDFSSAKQVHDGSKTEKLTKLEKSFLKDVTGHTEEEIDMLPLEIAKQLVKDKAVIQDSKTETFFFEENAGNVENEENTSGTLITMGTISSSTMTLAGTVYKVTSDRSGYDKFYIYGNFRWLKSPFYELVDKMTFGFPSSAGFFLPTSDGAITQHQHRYSQDPQGNGTWVDYAIDYTPSDWEPNAGVAGEFDLRSSTEFSLHKGYMGQYVYVPTSRNGTINIKIEYGHAKYVGQPSVSVFPAGLSITPSSSVDTASYALTLTY</sequence>
<feature type="signal peptide" evidence="1">
    <location>
        <begin position="1"/>
        <end position="21"/>
    </location>
</feature>
<dbReference type="PATRIC" id="fig|294699.3.peg.3120"/>
<keyword evidence="3" id="KW-1185">Reference proteome</keyword>
<geneLocation type="plasmid" evidence="3">
    <name>pdsm15939_1</name>
</geneLocation>
<evidence type="ECO:0000313" key="2">
    <source>
        <dbReference type="EMBL" id="ANB62196.1"/>
    </source>
</evidence>
<dbReference type="AlphaFoldDB" id="A0A160F6N7"/>
<evidence type="ECO:0000313" key="3">
    <source>
        <dbReference type="Proteomes" id="UP000076865"/>
    </source>
</evidence>
<dbReference type="Proteomes" id="UP000076865">
    <property type="component" value="Plasmid pDSM15939_1"/>
</dbReference>
<dbReference type="RefSeq" id="WP_066327992.1">
    <property type="nucleotide sequence ID" value="NZ_CP015439.1"/>
</dbReference>
<protein>
    <submittedName>
        <fullName evidence="2">Uncharacterized protein</fullName>
    </submittedName>
</protein>
<organism evidence="2 3">
    <name type="scientific">Anoxybacteroides amylolyticum</name>
    <dbReference type="NCBI Taxonomy" id="294699"/>
    <lineage>
        <taxon>Bacteria</taxon>
        <taxon>Bacillati</taxon>
        <taxon>Bacillota</taxon>
        <taxon>Bacilli</taxon>
        <taxon>Bacillales</taxon>
        <taxon>Anoxybacillaceae</taxon>
        <taxon>Anoxybacteroides</taxon>
    </lineage>
</organism>
<evidence type="ECO:0000256" key="1">
    <source>
        <dbReference type="SAM" id="SignalP"/>
    </source>
</evidence>
<gene>
    <name evidence="2" type="ORF">GFC30_3017</name>
</gene>
<dbReference type="OrthoDB" id="2473667at2"/>